<organism evidence="2 3">
    <name type="scientific">Actinomadura bangladeshensis</name>
    <dbReference type="NCBI Taxonomy" id="453573"/>
    <lineage>
        <taxon>Bacteria</taxon>
        <taxon>Bacillati</taxon>
        <taxon>Actinomycetota</taxon>
        <taxon>Actinomycetes</taxon>
        <taxon>Streptosporangiales</taxon>
        <taxon>Thermomonosporaceae</taxon>
        <taxon>Actinomadura</taxon>
    </lineage>
</organism>
<protein>
    <submittedName>
        <fullName evidence="2">Uncharacterized protein</fullName>
    </submittedName>
</protein>
<reference evidence="2 3" key="1">
    <citation type="submission" date="2019-03" db="EMBL/GenBank/DDBJ databases">
        <title>Draft genome sequences of novel Actinobacteria.</title>
        <authorList>
            <person name="Sahin N."/>
            <person name="Ay H."/>
            <person name="Saygin H."/>
        </authorList>
    </citation>
    <scope>NUCLEOTIDE SEQUENCE [LARGE SCALE GENOMIC DNA]</scope>
    <source>
        <strain evidence="2 3">DSM 45347</strain>
    </source>
</reference>
<keyword evidence="3" id="KW-1185">Reference proteome</keyword>
<evidence type="ECO:0000313" key="3">
    <source>
        <dbReference type="Proteomes" id="UP000295431"/>
    </source>
</evidence>
<proteinExistence type="predicted"/>
<dbReference type="RefSeq" id="WP_131944908.1">
    <property type="nucleotide sequence ID" value="NZ_BAAAMX010000027.1"/>
</dbReference>
<sequence>MQPSVAPTPFSVPDLPTVAPPRAVVLPPVNAPAGPVVAPGETRMTLMAPAGMEQADEADWAVVVGIALVAEIGLLWGVACVGLLRRRLALQRAKSGR</sequence>
<dbReference type="AlphaFoldDB" id="A0A4R4N9E0"/>
<name>A0A4R4N9E0_9ACTN</name>
<comment type="caution">
    <text evidence="2">The sequence shown here is derived from an EMBL/GenBank/DDBJ whole genome shotgun (WGS) entry which is preliminary data.</text>
</comment>
<keyword evidence="1" id="KW-0472">Membrane</keyword>
<dbReference type="OrthoDB" id="3482593at2"/>
<accession>A0A4R4N9E0</accession>
<feature type="transmembrane region" description="Helical" evidence="1">
    <location>
        <begin position="60"/>
        <end position="84"/>
    </location>
</feature>
<evidence type="ECO:0000256" key="1">
    <source>
        <dbReference type="SAM" id="Phobius"/>
    </source>
</evidence>
<evidence type="ECO:0000313" key="2">
    <source>
        <dbReference type="EMBL" id="TDC03953.1"/>
    </source>
</evidence>
<dbReference type="EMBL" id="SMJW01000363">
    <property type="protein sequence ID" value="TDC03953.1"/>
    <property type="molecule type" value="Genomic_DNA"/>
</dbReference>
<gene>
    <name evidence="2" type="ORF">E1284_37550</name>
</gene>
<keyword evidence="1" id="KW-0812">Transmembrane</keyword>
<keyword evidence="1" id="KW-1133">Transmembrane helix</keyword>
<dbReference type="Proteomes" id="UP000295431">
    <property type="component" value="Unassembled WGS sequence"/>
</dbReference>